<keyword evidence="1" id="KW-0862">Zinc</keyword>
<feature type="compositionally biased region" description="Acidic residues" evidence="2">
    <location>
        <begin position="246"/>
        <end position="279"/>
    </location>
</feature>
<evidence type="ECO:0000313" key="5">
    <source>
        <dbReference type="EMBL" id="KAL2714900.1"/>
    </source>
</evidence>
<dbReference type="GO" id="GO:0008270">
    <property type="term" value="F:zinc ion binding"/>
    <property type="evidence" value="ECO:0007669"/>
    <property type="project" value="UniProtKB-KW"/>
</dbReference>
<keyword evidence="6" id="KW-1185">Reference proteome</keyword>
<gene>
    <name evidence="5" type="ORF">V1478_014598</name>
</gene>
<dbReference type="PROSITE" id="PS50157">
    <property type="entry name" value="ZINC_FINGER_C2H2_2"/>
    <property type="match status" value="1"/>
</dbReference>
<keyword evidence="1" id="KW-0863">Zinc-finger</keyword>
<protein>
    <recommendedName>
        <fullName evidence="4">C2H2-type domain-containing protein</fullName>
    </recommendedName>
</protein>
<sequence length="482" mass="55599">MPPRSCLGGEEDNSQGKRWMPILKKYQVELPLECPFHESRDIFRPQQRAKHQHRPSQWTCGLCGKSFYAEKHLDAHFDNRHKSNVNTAEDAVCLADYCDIMRCDVLGNRDFESSTDDEDDDGGHLNTDIQVHEICFDRNPIESDVTRGTLDLRKLMRSYCAKVWKENTEQRSTSVVPCSRELARTYRPSSSSSTDKSCALAATKNDLQRSYCRRADADVLKNHRLAESSSYRRNEIAGPENNSDACDNDDEDDEDDEDDDPEDDEEGEDGEEDDDDEENLVEAALPAVDKRQRRRRMHLRKLKSNCKPEELQKLKLQCEILVRDCIAGLLANLSIREFQEIEGELNRAICWYLSCDRYWEDTKRQQRQTPWYLLATFMALFCTSIYACYYVIWVLFNTADEERLDHTGTLGYNDGSLTGASGLHDQSGHGEGRSADRRKMEGGDDNLSSTNEEMPDHYIYVAYPPELKRRLLESCYNRTTRL</sequence>
<evidence type="ECO:0000256" key="3">
    <source>
        <dbReference type="SAM" id="Phobius"/>
    </source>
</evidence>
<name>A0ABD2A2R0_VESSQ</name>
<keyword evidence="3" id="KW-0472">Membrane</keyword>
<dbReference type="InterPro" id="IPR013087">
    <property type="entry name" value="Znf_C2H2_type"/>
</dbReference>
<keyword evidence="1" id="KW-0479">Metal-binding</keyword>
<dbReference type="PANTHER" id="PTHR21385:SF0">
    <property type="entry name" value="RE51073P"/>
    <property type="match status" value="1"/>
</dbReference>
<proteinExistence type="predicted"/>
<dbReference type="Proteomes" id="UP001607302">
    <property type="component" value="Unassembled WGS sequence"/>
</dbReference>
<accession>A0ABD2A2R0</accession>
<feature type="region of interest" description="Disordered" evidence="2">
    <location>
        <begin position="230"/>
        <end position="279"/>
    </location>
</feature>
<feature type="compositionally biased region" description="Basic and acidic residues" evidence="2">
    <location>
        <begin position="426"/>
        <end position="442"/>
    </location>
</feature>
<feature type="domain" description="C2H2-type" evidence="4">
    <location>
        <begin position="58"/>
        <end position="86"/>
    </location>
</feature>
<dbReference type="AlphaFoldDB" id="A0ABD2A2R0"/>
<organism evidence="5 6">
    <name type="scientific">Vespula squamosa</name>
    <name type="common">Southern yellow jacket</name>
    <name type="synonym">Wasp</name>
    <dbReference type="NCBI Taxonomy" id="30214"/>
    <lineage>
        <taxon>Eukaryota</taxon>
        <taxon>Metazoa</taxon>
        <taxon>Ecdysozoa</taxon>
        <taxon>Arthropoda</taxon>
        <taxon>Hexapoda</taxon>
        <taxon>Insecta</taxon>
        <taxon>Pterygota</taxon>
        <taxon>Neoptera</taxon>
        <taxon>Endopterygota</taxon>
        <taxon>Hymenoptera</taxon>
        <taxon>Apocrita</taxon>
        <taxon>Aculeata</taxon>
        <taxon>Vespoidea</taxon>
        <taxon>Vespidae</taxon>
        <taxon>Vespinae</taxon>
        <taxon>Vespula</taxon>
    </lineage>
</organism>
<reference evidence="5 6" key="1">
    <citation type="journal article" date="2024" name="Ann. Entomol. Soc. Am.">
        <title>Genomic analyses of the southern and eastern yellowjacket wasps (Hymenoptera: Vespidae) reveal evolutionary signatures of social life.</title>
        <authorList>
            <person name="Catto M.A."/>
            <person name="Caine P.B."/>
            <person name="Orr S.E."/>
            <person name="Hunt B.G."/>
            <person name="Goodisman M.A.D."/>
        </authorList>
    </citation>
    <scope>NUCLEOTIDE SEQUENCE [LARGE SCALE GENOMIC DNA]</scope>
    <source>
        <strain evidence="5">233</strain>
        <tissue evidence="5">Head and thorax</tissue>
    </source>
</reference>
<feature type="region of interest" description="Disordered" evidence="2">
    <location>
        <begin position="419"/>
        <end position="452"/>
    </location>
</feature>
<dbReference type="PROSITE" id="PS00028">
    <property type="entry name" value="ZINC_FINGER_C2H2_1"/>
    <property type="match status" value="1"/>
</dbReference>
<comment type="caution">
    <text evidence="5">The sequence shown here is derived from an EMBL/GenBank/DDBJ whole genome shotgun (WGS) entry which is preliminary data.</text>
</comment>
<evidence type="ECO:0000259" key="4">
    <source>
        <dbReference type="PROSITE" id="PS50157"/>
    </source>
</evidence>
<evidence type="ECO:0000256" key="1">
    <source>
        <dbReference type="PROSITE-ProRule" id="PRU00042"/>
    </source>
</evidence>
<keyword evidence="3" id="KW-0812">Transmembrane</keyword>
<evidence type="ECO:0000256" key="2">
    <source>
        <dbReference type="SAM" id="MobiDB-lite"/>
    </source>
</evidence>
<keyword evidence="3" id="KW-1133">Transmembrane helix</keyword>
<dbReference type="PANTHER" id="PTHR21385">
    <property type="entry name" value="ZINC FINGER PROTEIN-RELATED"/>
    <property type="match status" value="1"/>
</dbReference>
<dbReference type="EMBL" id="JAUDFV010000155">
    <property type="protein sequence ID" value="KAL2714900.1"/>
    <property type="molecule type" value="Genomic_DNA"/>
</dbReference>
<evidence type="ECO:0000313" key="6">
    <source>
        <dbReference type="Proteomes" id="UP001607302"/>
    </source>
</evidence>
<feature type="transmembrane region" description="Helical" evidence="3">
    <location>
        <begin position="371"/>
        <end position="396"/>
    </location>
</feature>